<dbReference type="InterPro" id="IPR001452">
    <property type="entry name" value="SH3_domain"/>
</dbReference>
<gene>
    <name evidence="8" type="primary">samsn1b</name>
</gene>
<keyword evidence="7" id="KW-1185">Reference proteome</keyword>
<dbReference type="PROSITE" id="PS50002">
    <property type="entry name" value="SH3"/>
    <property type="match status" value="1"/>
</dbReference>
<dbReference type="Gene3D" id="1.10.150.50">
    <property type="entry name" value="Transcription Factor, Ets-1"/>
    <property type="match status" value="1"/>
</dbReference>
<evidence type="ECO:0000256" key="4">
    <source>
        <dbReference type="SAM" id="MobiDB-lite"/>
    </source>
</evidence>
<dbReference type="Proteomes" id="UP000515150">
    <property type="component" value="Chromosome 14"/>
</dbReference>
<organism evidence="7 8">
    <name type="scientific">Betta splendens</name>
    <name type="common">Siamese fighting fish</name>
    <dbReference type="NCBI Taxonomy" id="158456"/>
    <lineage>
        <taxon>Eukaryota</taxon>
        <taxon>Metazoa</taxon>
        <taxon>Chordata</taxon>
        <taxon>Craniata</taxon>
        <taxon>Vertebrata</taxon>
        <taxon>Euteleostomi</taxon>
        <taxon>Actinopterygii</taxon>
        <taxon>Neopterygii</taxon>
        <taxon>Teleostei</taxon>
        <taxon>Neoteleostei</taxon>
        <taxon>Acanthomorphata</taxon>
        <taxon>Anabantaria</taxon>
        <taxon>Anabantiformes</taxon>
        <taxon>Anabantoidei</taxon>
        <taxon>Osphronemidae</taxon>
        <taxon>Betta</taxon>
    </lineage>
</organism>
<dbReference type="CTD" id="450018"/>
<dbReference type="PROSITE" id="PS50105">
    <property type="entry name" value="SAM_DOMAIN"/>
    <property type="match status" value="1"/>
</dbReference>
<dbReference type="SMART" id="SM00454">
    <property type="entry name" value="SAM"/>
    <property type="match status" value="1"/>
</dbReference>
<feature type="region of interest" description="Disordered" evidence="4">
    <location>
        <begin position="202"/>
        <end position="225"/>
    </location>
</feature>
<dbReference type="GeneID" id="114869950"/>
<feature type="domain" description="SAM" evidence="6">
    <location>
        <begin position="501"/>
        <end position="565"/>
    </location>
</feature>
<feature type="region of interest" description="Disordered" evidence="4">
    <location>
        <begin position="567"/>
        <end position="619"/>
    </location>
</feature>
<keyword evidence="2" id="KW-0597">Phosphoprotein</keyword>
<reference evidence="8" key="1">
    <citation type="submission" date="2025-08" db="UniProtKB">
        <authorList>
            <consortium name="RefSeq"/>
        </authorList>
    </citation>
    <scope>IDENTIFICATION</scope>
</reference>
<dbReference type="CDD" id="cd11822">
    <property type="entry name" value="SH3_SASH_like"/>
    <property type="match status" value="1"/>
</dbReference>
<proteinExistence type="predicted"/>
<keyword evidence="1 3" id="KW-0728">SH3 domain</keyword>
<evidence type="ECO:0000313" key="7">
    <source>
        <dbReference type="Proteomes" id="UP000515150"/>
    </source>
</evidence>
<dbReference type="InterPro" id="IPR021090">
    <property type="entry name" value="SPIDER"/>
</dbReference>
<dbReference type="InterPro" id="IPR051725">
    <property type="entry name" value="SAM-SH3_domain_protein"/>
</dbReference>
<dbReference type="SUPFAM" id="SSF50044">
    <property type="entry name" value="SH3-domain"/>
    <property type="match status" value="1"/>
</dbReference>
<evidence type="ECO:0000256" key="2">
    <source>
        <dbReference type="ARBA" id="ARBA00022553"/>
    </source>
</evidence>
<dbReference type="Pfam" id="PF07647">
    <property type="entry name" value="SAM_2"/>
    <property type="match status" value="1"/>
</dbReference>
<dbReference type="RefSeq" id="XP_055370623.1">
    <property type="nucleotide sequence ID" value="XM_055514648.1"/>
</dbReference>
<dbReference type="InterPro" id="IPR036028">
    <property type="entry name" value="SH3-like_dom_sf"/>
</dbReference>
<evidence type="ECO:0000313" key="8">
    <source>
        <dbReference type="RefSeq" id="XP_055370623.1"/>
    </source>
</evidence>
<accession>A0A9W2Y9E0</accession>
<dbReference type="SUPFAM" id="SSF47769">
    <property type="entry name" value="SAM/Pointed domain"/>
    <property type="match status" value="1"/>
</dbReference>
<dbReference type="AlphaFoldDB" id="A0A9W2Y9E0"/>
<dbReference type="InterPro" id="IPR001660">
    <property type="entry name" value="SAM"/>
</dbReference>
<feature type="region of interest" description="Disordered" evidence="4">
    <location>
        <begin position="31"/>
        <end position="61"/>
    </location>
</feature>
<dbReference type="Pfam" id="PF07653">
    <property type="entry name" value="SH3_2"/>
    <property type="match status" value="1"/>
</dbReference>
<dbReference type="InterPro" id="IPR013761">
    <property type="entry name" value="SAM/pointed_sf"/>
</dbReference>
<feature type="region of interest" description="Disordered" evidence="4">
    <location>
        <begin position="361"/>
        <end position="419"/>
    </location>
</feature>
<evidence type="ECO:0000256" key="3">
    <source>
        <dbReference type="PROSITE-ProRule" id="PRU00192"/>
    </source>
</evidence>
<evidence type="ECO:0000256" key="1">
    <source>
        <dbReference type="ARBA" id="ARBA00022443"/>
    </source>
</evidence>
<evidence type="ECO:0000259" key="5">
    <source>
        <dbReference type="PROSITE" id="PS50002"/>
    </source>
</evidence>
<feature type="compositionally biased region" description="Basic and acidic residues" evidence="4">
    <location>
        <begin position="51"/>
        <end position="61"/>
    </location>
</feature>
<dbReference type="PANTHER" id="PTHR12301:SF4">
    <property type="entry name" value="SAM DOMAIN-CONTAINING PROTEIN SAMSN-1"/>
    <property type="match status" value="1"/>
</dbReference>
<dbReference type="Gene3D" id="2.30.30.40">
    <property type="entry name" value="SH3 Domains"/>
    <property type="match status" value="1"/>
</dbReference>
<evidence type="ECO:0000259" key="6">
    <source>
        <dbReference type="PROSITE" id="PS50105"/>
    </source>
</evidence>
<dbReference type="Pfam" id="PF12485">
    <property type="entry name" value="SPIDER"/>
    <property type="match status" value="1"/>
</dbReference>
<feature type="compositionally biased region" description="Low complexity" evidence="4">
    <location>
        <begin position="396"/>
        <end position="419"/>
    </location>
</feature>
<name>A0A9W2Y9E0_BETSP</name>
<dbReference type="OrthoDB" id="10047268at2759"/>
<dbReference type="PANTHER" id="PTHR12301">
    <property type="entry name" value="SAM-DOMAIN, SH3 AND NUCLEAR LOCALIZATION SIGNALS PROTEIN RELATED"/>
    <property type="match status" value="1"/>
</dbReference>
<protein>
    <submittedName>
        <fullName evidence="8">SAM domain-containing protein SAMSN-1b isoform X1</fullName>
    </submittedName>
</protein>
<feature type="domain" description="SH3" evidence="5">
    <location>
        <begin position="429"/>
        <end position="490"/>
    </location>
</feature>
<sequence>MNLFCFSLEGSTESIYEPACSQTFTEAVPKSQRSSSLLTPKPEWGSSHASLRSDEPRNETKLKQENKQLCLPNSTLENTTRDRLISHACCVSSANRRDSSCQRNAHNKADTQAFCHNSTVAGGRGKELKCDRTCTDHPAQKTESAADTAESTQTTRRLTKLQSLLQAEAGRGENTYNSTDALSNTNPVLTRVFNLGRTAKKLCENAPSPQKKRPKNHKASEEEESWRPCVPHHLPNMFECPQPWTPLYHTCHQARHELWGCSGALSLPQATQWDDFETLMQQLDSKGCSPAPQMVRSITDLHLCQNTLTRFGRSDAFRHQPLLMKLQDYGKSLQKQGESVDSSQLGLLGMPLLSIRENSEATAEDAPVAVNGKKPINEASKKVKGGRRQSSDSLESLYSLNSGQSSSSGVTSGSDLSSNSNSLRLEDDLFCGRARVHTDHVPSPYDTESLKLQVGDVIDIISKPPMGIWTGMLNGRVGNFKFIYVDMLTEESPEPHSHRARHKSTVQEVLRRLSLEKYASSLQLNGYQTVDDLISLEERHLAKLNMTDPEHRRRLLAAVDCLQQLLSESPSENEVSEETETPGKNHSYPGDSSCHTSSDGPHGSTGHAHLQPPPPAASA</sequence>